<evidence type="ECO:0000256" key="1">
    <source>
        <dbReference type="PIRSR" id="PIRSR613078-1"/>
    </source>
</evidence>
<reference evidence="3 4" key="1">
    <citation type="journal article" date="2016" name="Biochim. Biophys. Acta">
        <title>Characterization of red-shifted phycobilisomes isolated from the chlorophyll f-containing cyanobacterium Halomicronema hongdechloris.</title>
        <authorList>
            <person name="Li Y."/>
            <person name="Lin Y."/>
            <person name="Garvey C.J."/>
            <person name="Birch D."/>
            <person name="Corkery R.W."/>
            <person name="Loughlin P.C."/>
            <person name="Scheer H."/>
            <person name="Willows R.D."/>
            <person name="Chen M."/>
        </authorList>
    </citation>
    <scope>NUCLEOTIDE SEQUENCE [LARGE SCALE GENOMIC DNA]</scope>
    <source>
        <strain evidence="3 4">C2206</strain>
    </source>
</reference>
<evidence type="ECO:0000313" key="4">
    <source>
        <dbReference type="Proteomes" id="UP000191901"/>
    </source>
</evidence>
<feature type="binding site" evidence="2">
    <location>
        <position position="62"/>
    </location>
    <ligand>
        <name>substrate</name>
    </ligand>
</feature>
<feature type="binding site" evidence="2">
    <location>
        <begin position="86"/>
        <end position="89"/>
    </location>
    <ligand>
        <name>substrate</name>
    </ligand>
</feature>
<protein>
    <submittedName>
        <fullName evidence="3">Histidine phosphatase family protein</fullName>
    </submittedName>
</protein>
<name>A0A1Z3HUE0_9CYAN</name>
<dbReference type="GO" id="GO:0016791">
    <property type="term" value="F:phosphatase activity"/>
    <property type="evidence" value="ECO:0007669"/>
    <property type="project" value="TreeGrafter"/>
</dbReference>
<gene>
    <name evidence="3" type="ORF">XM38_048700</name>
</gene>
<keyword evidence="4" id="KW-1185">Reference proteome</keyword>
<feature type="active site" description="Tele-phosphohistidine intermediate" evidence="1">
    <location>
        <position position="11"/>
    </location>
</feature>
<accession>A0A1Z3HUE0</accession>
<dbReference type="InterPro" id="IPR013078">
    <property type="entry name" value="His_Pase_superF_clade-1"/>
</dbReference>
<dbReference type="GO" id="GO:0005737">
    <property type="term" value="C:cytoplasm"/>
    <property type="evidence" value="ECO:0007669"/>
    <property type="project" value="TreeGrafter"/>
</dbReference>
<dbReference type="Pfam" id="PF00300">
    <property type="entry name" value="His_Phos_1"/>
    <property type="match status" value="1"/>
</dbReference>
<organism evidence="3 4">
    <name type="scientific">Halomicronema hongdechloris C2206</name>
    <dbReference type="NCBI Taxonomy" id="1641165"/>
    <lineage>
        <taxon>Bacteria</taxon>
        <taxon>Bacillati</taxon>
        <taxon>Cyanobacteriota</taxon>
        <taxon>Cyanophyceae</taxon>
        <taxon>Nodosilineales</taxon>
        <taxon>Nodosilineaceae</taxon>
        <taxon>Halomicronema</taxon>
    </lineage>
</organism>
<sequence length="215" mass="23877">MMGAVLYFLRHGQTAYSLTGGYCGTPENDPGLTPEGITMAQEFAAAFSHLPWQAAYVSPLRRAIETARPLCEAAGLTMQVRDGLREVMYGRWEGMHPDAVDQEYHDEFVAWLTDPAWYAPIGGERAVDIARRSSQVLDEIEQAYSQGNILIVAHKATIRIMLCTLLGIDVGRYRDRMDMPVAAVSIVELAERGPMFHTLADRSYLNDALRALPST</sequence>
<dbReference type="STRING" id="1641165.XM38_18900"/>
<feature type="active site" description="Proton donor/acceptor" evidence="1">
    <location>
        <position position="86"/>
    </location>
</feature>
<evidence type="ECO:0000256" key="2">
    <source>
        <dbReference type="PIRSR" id="PIRSR613078-2"/>
    </source>
</evidence>
<dbReference type="SUPFAM" id="SSF53254">
    <property type="entry name" value="Phosphoglycerate mutase-like"/>
    <property type="match status" value="1"/>
</dbReference>
<dbReference type="CDD" id="cd07067">
    <property type="entry name" value="HP_PGM_like"/>
    <property type="match status" value="1"/>
</dbReference>
<dbReference type="Proteomes" id="UP000191901">
    <property type="component" value="Chromosome"/>
</dbReference>
<dbReference type="SMART" id="SM00855">
    <property type="entry name" value="PGAM"/>
    <property type="match status" value="1"/>
</dbReference>
<evidence type="ECO:0000313" key="3">
    <source>
        <dbReference type="EMBL" id="ASC73896.1"/>
    </source>
</evidence>
<dbReference type="Gene3D" id="3.40.50.1240">
    <property type="entry name" value="Phosphoglycerate mutase-like"/>
    <property type="match status" value="1"/>
</dbReference>
<dbReference type="InterPro" id="IPR050275">
    <property type="entry name" value="PGM_Phosphatase"/>
</dbReference>
<dbReference type="KEGG" id="hhg:XM38_048700"/>
<proteinExistence type="predicted"/>
<dbReference type="PANTHER" id="PTHR48100:SF1">
    <property type="entry name" value="HISTIDINE PHOSPHATASE FAMILY PROTEIN-RELATED"/>
    <property type="match status" value="1"/>
</dbReference>
<dbReference type="PANTHER" id="PTHR48100">
    <property type="entry name" value="BROAD-SPECIFICITY PHOSPHATASE YOR283W-RELATED"/>
    <property type="match status" value="1"/>
</dbReference>
<dbReference type="AlphaFoldDB" id="A0A1Z3HUE0"/>
<dbReference type="EMBL" id="CP021983">
    <property type="protein sequence ID" value="ASC73896.1"/>
    <property type="molecule type" value="Genomic_DNA"/>
</dbReference>
<dbReference type="InterPro" id="IPR029033">
    <property type="entry name" value="His_PPase_superfam"/>
</dbReference>